<name>A0A381N106_9ZZZZ</name>
<dbReference type="InterPro" id="IPR009599">
    <property type="entry name" value="DUF1207"/>
</dbReference>
<dbReference type="AlphaFoldDB" id="A0A381N106"/>
<feature type="non-terminal residue" evidence="1">
    <location>
        <position position="1"/>
    </location>
</feature>
<evidence type="ECO:0000313" key="1">
    <source>
        <dbReference type="EMBL" id="SUZ48169.1"/>
    </source>
</evidence>
<dbReference type="Pfam" id="PF06727">
    <property type="entry name" value="DUF1207"/>
    <property type="match status" value="1"/>
</dbReference>
<dbReference type="EMBL" id="UINC01000055">
    <property type="protein sequence ID" value="SUZ48169.1"/>
    <property type="molecule type" value="Genomic_DNA"/>
</dbReference>
<reference evidence="1" key="1">
    <citation type="submission" date="2018-05" db="EMBL/GenBank/DDBJ databases">
        <authorList>
            <person name="Lanie J.A."/>
            <person name="Ng W.-L."/>
            <person name="Kazmierczak K.M."/>
            <person name="Andrzejewski T.M."/>
            <person name="Davidsen T.M."/>
            <person name="Wayne K.J."/>
            <person name="Tettelin H."/>
            <person name="Glass J.I."/>
            <person name="Rusch D."/>
            <person name="Podicherti R."/>
            <person name="Tsui H.-C.T."/>
            <person name="Winkler M.E."/>
        </authorList>
    </citation>
    <scope>NUCLEOTIDE SEQUENCE</scope>
</reference>
<organism evidence="1">
    <name type="scientific">marine metagenome</name>
    <dbReference type="NCBI Taxonomy" id="408172"/>
    <lineage>
        <taxon>unclassified sequences</taxon>
        <taxon>metagenomes</taxon>
        <taxon>ecological metagenomes</taxon>
    </lineage>
</organism>
<evidence type="ECO:0008006" key="2">
    <source>
        <dbReference type="Google" id="ProtNLM"/>
    </source>
</evidence>
<gene>
    <name evidence="1" type="ORF">METZ01_LOCUS1023</name>
</gene>
<accession>A0A381N106</accession>
<sequence>VPFVLCFAILGLLSPASAVGQGVARWFPDVEPFPPLIAAPREVQVRASFVLADRPDLGYAGRNIEAEVAIGHSLAILRFDDGSRPDRAMTLGLEMGIFSRFFMEVAQKDLINSDFRVGLPWAFRSGSWEARGMIRHFSAHLGDDYLVRFLDDEVVGGFGQTSKDGFEGLLARRLGGGGRLYVGGEYNFHTNENMSRAAFRVGGEWDPVDPGEDNGGWPFFAGDFEYASLSEQLAATLVGGMGLRVNGQQFRLEARARLGFTPMGHFRGTDETFYGLGFSLDL</sequence>
<protein>
    <recommendedName>
        <fullName evidence="2">DUF1207 domain-containing protein</fullName>
    </recommendedName>
</protein>
<proteinExistence type="predicted"/>